<comment type="caution">
    <text evidence="11">The sequence shown here is derived from an EMBL/GenBank/DDBJ whole genome shotgun (WGS) entry which is preliminary data.</text>
</comment>
<evidence type="ECO:0000313" key="12">
    <source>
        <dbReference type="Proteomes" id="UP000435910"/>
    </source>
</evidence>
<name>A0A415ISZ9_BACLI</name>
<evidence type="ECO:0000256" key="8">
    <source>
        <dbReference type="ARBA" id="ARBA00070228"/>
    </source>
</evidence>
<evidence type="ECO:0000256" key="5">
    <source>
        <dbReference type="ARBA" id="ARBA00023139"/>
    </source>
</evidence>
<dbReference type="EMBL" id="NILC01000021">
    <property type="protein sequence ID" value="TWL28519.1"/>
    <property type="molecule type" value="Genomic_DNA"/>
</dbReference>
<evidence type="ECO:0000256" key="6">
    <source>
        <dbReference type="ARBA" id="ARBA00023288"/>
    </source>
</evidence>
<feature type="chain" id="PRO_5041169927" description="Putative aliphatic sulfonates-binding protein" evidence="9">
    <location>
        <begin position="30"/>
        <end position="337"/>
    </location>
</feature>
<dbReference type="SMART" id="SM00062">
    <property type="entry name" value="PBPb"/>
    <property type="match status" value="1"/>
</dbReference>
<comment type="similarity">
    <text evidence="2">Belongs to the bacterial solute-binding protein SsuA/TauA family.</text>
</comment>
<dbReference type="Pfam" id="PF09084">
    <property type="entry name" value="NMT1"/>
    <property type="match status" value="1"/>
</dbReference>
<evidence type="ECO:0000256" key="1">
    <source>
        <dbReference type="ARBA" id="ARBA00004418"/>
    </source>
</evidence>
<feature type="signal peptide" evidence="9">
    <location>
        <begin position="1"/>
        <end position="29"/>
    </location>
</feature>
<feature type="domain" description="Solute-binding protein family 3/N-terminal" evidence="10">
    <location>
        <begin position="40"/>
        <end position="270"/>
    </location>
</feature>
<dbReference type="GO" id="GO:0042597">
    <property type="term" value="C:periplasmic space"/>
    <property type="evidence" value="ECO:0007669"/>
    <property type="project" value="UniProtKB-SubCell"/>
</dbReference>
<keyword evidence="6" id="KW-0449">Lipoprotein</keyword>
<dbReference type="FunFam" id="3.40.190.10:FF:000050">
    <property type="entry name" value="Sulfonate ABC transporter substrate-binding protein"/>
    <property type="match status" value="1"/>
</dbReference>
<reference evidence="11 12" key="1">
    <citation type="submission" date="2019-06" db="EMBL/GenBank/DDBJ databases">
        <title>Genome sequence analysis of &gt;100 Bacillus licheniformis strains suggests intrinsic resistance to this species.</title>
        <authorList>
            <person name="Wels M."/>
            <person name="Siezen R.J."/>
            <person name="Johansen E."/>
            <person name="Stuer-Lauridsen B."/>
            <person name="Bjerre K."/>
            <person name="Nielsen B.K.K."/>
        </authorList>
    </citation>
    <scope>NUCLEOTIDE SEQUENCE [LARGE SCALE GENOMIC DNA]</scope>
    <source>
        <strain evidence="11 12">BAC-16736</strain>
    </source>
</reference>
<gene>
    <name evidence="11" type="ORF">CHCC16736_3121</name>
</gene>
<evidence type="ECO:0000256" key="4">
    <source>
        <dbReference type="ARBA" id="ARBA00022729"/>
    </source>
</evidence>
<comment type="subcellular location">
    <subcellularLocation>
        <location evidence="1">Periplasm</location>
    </subcellularLocation>
</comment>
<dbReference type="GO" id="GO:0016020">
    <property type="term" value="C:membrane"/>
    <property type="evidence" value="ECO:0007669"/>
    <property type="project" value="InterPro"/>
</dbReference>
<dbReference type="NCBIfam" id="TIGR01728">
    <property type="entry name" value="SsuA_fam"/>
    <property type="match status" value="1"/>
</dbReference>
<dbReference type="InterPro" id="IPR015168">
    <property type="entry name" value="SsuA/THI5"/>
</dbReference>
<dbReference type="InterPro" id="IPR001638">
    <property type="entry name" value="Solute-binding_3/MltF_N"/>
</dbReference>
<organism evidence="11 12">
    <name type="scientific">Bacillus licheniformis</name>
    <dbReference type="NCBI Taxonomy" id="1402"/>
    <lineage>
        <taxon>Bacteria</taxon>
        <taxon>Bacillati</taxon>
        <taxon>Bacillota</taxon>
        <taxon>Bacilli</taxon>
        <taxon>Bacillales</taxon>
        <taxon>Bacillaceae</taxon>
        <taxon>Bacillus</taxon>
    </lineage>
</organism>
<evidence type="ECO:0000256" key="2">
    <source>
        <dbReference type="ARBA" id="ARBA00010742"/>
    </source>
</evidence>
<sequence>MSRKERKNVKKWPLYVLGCLLLLAGCSAAKSSEGGGDLKEINIGVQQSLSPLLLAKEKGWFEKEFAKEGIKVKWTEFQSGPPQFEGLAADKLDFSQVGNSPVIAGQAAGIDFKEIGLSQDGLKANGILVKKGSGIDDIKDLKGKKVAVAKGSSGFDFLYKVIDKAGLKPTDVNIIQLQPDEAMPAFDSGAIDAWSIWEPFLSLKTIKSDADILVDGEQIDKYSPGFTLVRSKFAEQHPDEVIRFLKVYDKAVKWQKTHKKEAVEAYAKIKNLDKEVVENVLNNTEPLNEPITDRIIQTQQETADFQYKLKAINKEIDVKEVVDNSFIKKALKEGDDK</sequence>
<protein>
    <recommendedName>
        <fullName evidence="8">Putative aliphatic sulfonates-binding protein</fullName>
    </recommendedName>
</protein>
<dbReference type="PROSITE" id="PS51257">
    <property type="entry name" value="PROKAR_LIPOPROTEIN"/>
    <property type="match status" value="1"/>
</dbReference>
<evidence type="ECO:0000259" key="10">
    <source>
        <dbReference type="SMART" id="SM00062"/>
    </source>
</evidence>
<evidence type="ECO:0000313" key="11">
    <source>
        <dbReference type="EMBL" id="TWL28519.1"/>
    </source>
</evidence>
<proteinExistence type="inferred from homology"/>
<dbReference type="SUPFAM" id="SSF53850">
    <property type="entry name" value="Periplasmic binding protein-like II"/>
    <property type="match status" value="1"/>
</dbReference>
<dbReference type="GO" id="GO:0042626">
    <property type="term" value="F:ATPase-coupled transmembrane transporter activity"/>
    <property type="evidence" value="ECO:0007669"/>
    <property type="project" value="InterPro"/>
</dbReference>
<dbReference type="PANTHER" id="PTHR30024">
    <property type="entry name" value="ALIPHATIC SULFONATES-BINDING PROTEIN-RELATED"/>
    <property type="match status" value="1"/>
</dbReference>
<accession>A0A415ISZ9</accession>
<keyword evidence="5" id="KW-0564">Palmitate</keyword>
<dbReference type="InterPro" id="IPR010067">
    <property type="entry name" value="ABC_SsuA_sub-bd"/>
</dbReference>
<dbReference type="AlphaFoldDB" id="A0A415ISZ9"/>
<comment type="function">
    <text evidence="7">Part of a binding-protein-dependent transport system for aliphatic sulfonates. Putative binding protein.</text>
</comment>
<dbReference type="Gene3D" id="3.40.190.10">
    <property type="entry name" value="Periplasmic binding protein-like II"/>
    <property type="match status" value="2"/>
</dbReference>
<evidence type="ECO:0000256" key="3">
    <source>
        <dbReference type="ARBA" id="ARBA00022448"/>
    </source>
</evidence>
<keyword evidence="4 9" id="KW-0732">Signal</keyword>
<evidence type="ECO:0000256" key="7">
    <source>
        <dbReference type="ARBA" id="ARBA00055538"/>
    </source>
</evidence>
<keyword evidence="3" id="KW-0813">Transport</keyword>
<evidence type="ECO:0000256" key="9">
    <source>
        <dbReference type="SAM" id="SignalP"/>
    </source>
</evidence>
<dbReference type="PANTHER" id="PTHR30024:SF42">
    <property type="entry name" value="ALIPHATIC SULFONATES-BINDING PROTEIN-RELATED"/>
    <property type="match status" value="1"/>
</dbReference>
<dbReference type="Proteomes" id="UP000435910">
    <property type="component" value="Unassembled WGS sequence"/>
</dbReference>